<feature type="region of interest" description="Disordered" evidence="1">
    <location>
        <begin position="1"/>
        <end position="20"/>
    </location>
</feature>
<gene>
    <name evidence="2" type="ORF">Hypma_002072</name>
</gene>
<protein>
    <submittedName>
        <fullName evidence="2">Uncharacterized protein</fullName>
    </submittedName>
</protein>
<dbReference type="Proteomes" id="UP000076154">
    <property type="component" value="Unassembled WGS sequence"/>
</dbReference>
<dbReference type="AlphaFoldDB" id="A0A369K3I1"/>
<name>A0A369K3I1_HYPMA</name>
<dbReference type="InParanoid" id="A0A369K3I1"/>
<proteinExistence type="predicted"/>
<reference evidence="2" key="1">
    <citation type="submission" date="2018-04" db="EMBL/GenBank/DDBJ databases">
        <title>Whole genome sequencing of Hypsizygus marmoreus.</title>
        <authorList>
            <person name="Choi I.-G."/>
            <person name="Min B."/>
            <person name="Kim J.-G."/>
            <person name="Kim S."/>
            <person name="Oh Y.-L."/>
            <person name="Kong W.-S."/>
            <person name="Park H."/>
            <person name="Jeong J."/>
            <person name="Song E.-S."/>
        </authorList>
    </citation>
    <scope>NUCLEOTIDE SEQUENCE [LARGE SCALE GENOMIC DNA]</scope>
    <source>
        <strain evidence="2">51987-8</strain>
    </source>
</reference>
<dbReference type="EMBL" id="LUEZ02000013">
    <property type="protein sequence ID" value="RDB28040.1"/>
    <property type="molecule type" value="Genomic_DNA"/>
</dbReference>
<accession>A0A369K3I1</accession>
<sequence length="97" mass="10772">MLLHDSFYDGQETNTKGSSRYISELHTAAPSMREDAACQKGAASWPGTSNVRGRRIGYRRKCATVSGMHKRESTMVSTGKGITSEREPIRLYCSISR</sequence>
<comment type="caution">
    <text evidence="2">The sequence shown here is derived from an EMBL/GenBank/DDBJ whole genome shotgun (WGS) entry which is preliminary data.</text>
</comment>
<evidence type="ECO:0000256" key="1">
    <source>
        <dbReference type="SAM" id="MobiDB-lite"/>
    </source>
</evidence>
<evidence type="ECO:0000313" key="3">
    <source>
        <dbReference type="Proteomes" id="UP000076154"/>
    </source>
</evidence>
<evidence type="ECO:0000313" key="2">
    <source>
        <dbReference type="EMBL" id="RDB28040.1"/>
    </source>
</evidence>
<feature type="compositionally biased region" description="Polar residues" evidence="1">
    <location>
        <begin position="11"/>
        <end position="20"/>
    </location>
</feature>
<organism evidence="2 3">
    <name type="scientific">Hypsizygus marmoreus</name>
    <name type="common">White beech mushroom</name>
    <name type="synonym">Agaricus marmoreus</name>
    <dbReference type="NCBI Taxonomy" id="39966"/>
    <lineage>
        <taxon>Eukaryota</taxon>
        <taxon>Fungi</taxon>
        <taxon>Dikarya</taxon>
        <taxon>Basidiomycota</taxon>
        <taxon>Agaricomycotina</taxon>
        <taxon>Agaricomycetes</taxon>
        <taxon>Agaricomycetidae</taxon>
        <taxon>Agaricales</taxon>
        <taxon>Tricholomatineae</taxon>
        <taxon>Lyophyllaceae</taxon>
        <taxon>Hypsizygus</taxon>
    </lineage>
</organism>
<keyword evidence="3" id="KW-1185">Reference proteome</keyword>